<evidence type="ECO:0000313" key="3">
    <source>
        <dbReference type="Proteomes" id="UP000271098"/>
    </source>
</evidence>
<reference evidence="4" key="1">
    <citation type="submission" date="2016-06" db="UniProtKB">
        <authorList>
            <consortium name="WormBaseParasite"/>
        </authorList>
    </citation>
    <scope>IDENTIFICATION</scope>
</reference>
<gene>
    <name evidence="2" type="ORF">GPUH_LOCUS2232</name>
</gene>
<name>A0A183D0J1_9BILA</name>
<feature type="transmembrane region" description="Helical" evidence="1">
    <location>
        <begin position="83"/>
        <end position="106"/>
    </location>
</feature>
<keyword evidence="1" id="KW-0472">Membrane</keyword>
<keyword evidence="3" id="KW-1185">Reference proteome</keyword>
<evidence type="ECO:0000256" key="1">
    <source>
        <dbReference type="SAM" id="Phobius"/>
    </source>
</evidence>
<accession>A0A183D0J1</accession>
<organism evidence="4">
    <name type="scientific">Gongylonema pulchrum</name>
    <dbReference type="NCBI Taxonomy" id="637853"/>
    <lineage>
        <taxon>Eukaryota</taxon>
        <taxon>Metazoa</taxon>
        <taxon>Ecdysozoa</taxon>
        <taxon>Nematoda</taxon>
        <taxon>Chromadorea</taxon>
        <taxon>Rhabditida</taxon>
        <taxon>Spirurina</taxon>
        <taxon>Spiruromorpha</taxon>
        <taxon>Spiruroidea</taxon>
        <taxon>Gongylonematidae</taxon>
        <taxon>Gongylonema</taxon>
    </lineage>
</organism>
<evidence type="ECO:0000313" key="4">
    <source>
        <dbReference type="WBParaSite" id="GPUH_0000223701-mRNA-1"/>
    </source>
</evidence>
<dbReference type="WBParaSite" id="GPUH_0000223701-mRNA-1">
    <property type="protein sequence ID" value="GPUH_0000223701-mRNA-1"/>
    <property type="gene ID" value="GPUH_0000223701"/>
</dbReference>
<dbReference type="PROSITE" id="PS51257">
    <property type="entry name" value="PROKAR_LIPOPROTEIN"/>
    <property type="match status" value="1"/>
</dbReference>
<sequence>MAKSALLLPLFAWQWYHWSALLVACELTPNVDLFRMQNSTSLLSEQISLGVLTAIYNLTTGFGIVAAATTFLSKKDAEHSFNFLAAAAGVVAIIQLIAFGIMLIIYRNFLSIAPDYTRDFRRREVIIPESMNSEARAKTQHEIAAERDAVTRKYHWWGAVSNEKSSIKILKELGSNVYTFAKRRL</sequence>
<reference evidence="2 3" key="2">
    <citation type="submission" date="2018-11" db="EMBL/GenBank/DDBJ databases">
        <authorList>
            <consortium name="Pathogen Informatics"/>
        </authorList>
    </citation>
    <scope>NUCLEOTIDE SEQUENCE [LARGE SCALE GENOMIC DNA]</scope>
</reference>
<proteinExistence type="predicted"/>
<protein>
    <submittedName>
        <fullName evidence="4">Solute carrier family 40 protein</fullName>
    </submittedName>
</protein>
<feature type="transmembrane region" description="Helical" evidence="1">
    <location>
        <begin position="48"/>
        <end position="71"/>
    </location>
</feature>
<dbReference type="AlphaFoldDB" id="A0A183D0J1"/>
<keyword evidence="1" id="KW-1133">Transmembrane helix</keyword>
<dbReference type="Proteomes" id="UP000271098">
    <property type="component" value="Unassembled WGS sequence"/>
</dbReference>
<keyword evidence="1" id="KW-0812">Transmembrane</keyword>
<evidence type="ECO:0000313" key="2">
    <source>
        <dbReference type="EMBL" id="VDK32943.1"/>
    </source>
</evidence>
<dbReference type="EMBL" id="UYRT01003211">
    <property type="protein sequence ID" value="VDK32943.1"/>
    <property type="molecule type" value="Genomic_DNA"/>
</dbReference>